<evidence type="ECO:0000313" key="5">
    <source>
        <dbReference type="Proteomes" id="UP001189122"/>
    </source>
</evidence>
<dbReference type="InterPro" id="IPR036322">
    <property type="entry name" value="WD40_repeat_dom_sf"/>
</dbReference>
<proteinExistence type="predicted"/>
<reference evidence="5" key="1">
    <citation type="journal article" date="2020" name="Sci. Rep.">
        <title>Chromosome-scale genome assembly for the duckweed Spirodela intermedia, integrating cytogenetic maps, PacBio and Oxford Nanopore libraries.</title>
        <authorList>
            <person name="Hoang P.T.N."/>
            <person name="Fiebig A."/>
            <person name="Novak P."/>
            <person name="Macas J."/>
            <person name="Cao H.X."/>
            <person name="Stepanenko A."/>
            <person name="Chen G."/>
            <person name="Borisjuk N."/>
            <person name="Scholz U."/>
            <person name="Schubert I."/>
        </authorList>
    </citation>
    <scope>NUCLEOTIDE SEQUENCE [LARGE SCALE GENOMIC DNA]</scope>
</reference>
<dbReference type="Proteomes" id="UP001189122">
    <property type="component" value="Unassembled WGS sequence"/>
</dbReference>
<dbReference type="PANTHER" id="PTHR13268:SF7">
    <property type="entry name" value="AUTOPHAGY-RELATED PROTEIN 18F"/>
    <property type="match status" value="1"/>
</dbReference>
<gene>
    <name evidence="4" type="ORF">SI7747_UN020805</name>
</gene>
<feature type="domain" description="BCAS3 WD40" evidence="3">
    <location>
        <begin position="155"/>
        <end position="406"/>
    </location>
</feature>
<evidence type="ECO:0008006" key="6">
    <source>
        <dbReference type="Google" id="ProtNLM"/>
    </source>
</evidence>
<dbReference type="InterPro" id="IPR048382">
    <property type="entry name" value="BCAS3_WD40"/>
</dbReference>
<dbReference type="Pfam" id="PF21034">
    <property type="entry name" value="BCAS3_WD40"/>
    <property type="match status" value="1"/>
</dbReference>
<organism evidence="4 5">
    <name type="scientific">Spirodela intermedia</name>
    <name type="common">Intermediate duckweed</name>
    <dbReference type="NCBI Taxonomy" id="51605"/>
    <lineage>
        <taxon>Eukaryota</taxon>
        <taxon>Viridiplantae</taxon>
        <taxon>Streptophyta</taxon>
        <taxon>Embryophyta</taxon>
        <taxon>Tracheophyta</taxon>
        <taxon>Spermatophyta</taxon>
        <taxon>Magnoliopsida</taxon>
        <taxon>Liliopsida</taxon>
        <taxon>Araceae</taxon>
        <taxon>Lemnoideae</taxon>
        <taxon>Spirodela</taxon>
    </lineage>
</organism>
<dbReference type="SUPFAM" id="SSF50978">
    <property type="entry name" value="WD40 repeat-like"/>
    <property type="match status" value="1"/>
</dbReference>
<evidence type="ECO:0000256" key="1">
    <source>
        <dbReference type="ARBA" id="ARBA00004329"/>
    </source>
</evidence>
<evidence type="ECO:0000313" key="4">
    <source>
        <dbReference type="EMBL" id="CAA6674447.1"/>
    </source>
</evidence>
<dbReference type="EMBL" id="CACRZD030000111">
    <property type="protein sequence ID" value="CAA6674447.1"/>
    <property type="molecule type" value="Genomic_DNA"/>
</dbReference>
<feature type="domain" description="BCAS3" evidence="2">
    <location>
        <begin position="514"/>
        <end position="639"/>
    </location>
</feature>
<comment type="caution">
    <text evidence="4">The sequence shown here is derived from an EMBL/GenBank/DDBJ whole genome shotgun (WGS) entry which is preliminary data.</text>
</comment>
<accession>A0ABN7E9A1</accession>
<dbReference type="InterPro" id="IPR045142">
    <property type="entry name" value="BCAS3-like"/>
</dbReference>
<dbReference type="PANTHER" id="PTHR13268">
    <property type="entry name" value="BREAST CARCINOMA AMPLIFIED SEQUENCE 3"/>
    <property type="match status" value="1"/>
</dbReference>
<sequence>MRNDAPRIQGGAPRTGKGGGFFSLRSVSGYLRIVSSGASSVASTVKSAGASVASSIVEREDDQTEGGILRQVLLLGYSSGFQVWMWKRRMMCISWYPDMTAQFHSCKCREGQHQPCGMRIGLLMPIHCWPLLVTVPPSGSRNSEHHQKLTDGSPAASSSVHFYSLKAHAYVHSLDFASAVYTIRCSPRVVAVSQANQIHCFDAATLEREYTILTYPVASRPIISGSVAYGPLAVGTRWLAYSGSPNIWLLQPSLPSSSNGSLVAHYAKESRKQVVSGLVTLGDIGYKKLSKYCSELLPDGSSGERGTLKLKTNGSIDGYFQDDNSSGMVIVCSLSHTNPIAALCFDPSGTLLLTASVLGHNMNVFCIVSPFHGGSTGSEKGFSSDSQWIMISSSRGTSHLFAIPPSESATDPGVSGTGGLGPLARTAAPYPNSSGRSLPVTLSVVSRIRNGSNWWRSAVNGAAAAATGRISPFSGAIASAFHNCSGNHHLLVFSPSGCVVQYVLHGIYEPTQGSGAVLVVEATQKWDICHKQNRRDRGDNVDIYGDHGSGGSAKPVHKVMRKGAGEAAKPVLAAEERQHLYISEVELCTHAAKTPLWVKSEFLTDLLPCLGGIRHVTVCGWSFWGEIGVEQIPSRAIEAGRFSFYFFTLVHVCLSADDHTSWGVDCYSFFSSCSLTLYRLLLGIYLFRDVHLCIVRIDD</sequence>
<protein>
    <recommendedName>
        <fullName evidence="6">BCAS3 domain-containing protein</fullName>
    </recommendedName>
</protein>
<dbReference type="Pfam" id="PF12490">
    <property type="entry name" value="BCAS3"/>
    <property type="match status" value="1"/>
</dbReference>
<dbReference type="InterPro" id="IPR022175">
    <property type="entry name" value="BCAS3_dom"/>
</dbReference>
<name>A0ABN7E9A1_SPIIN</name>
<dbReference type="Gene3D" id="2.130.10.10">
    <property type="entry name" value="YVTN repeat-like/Quinoprotein amine dehydrogenase"/>
    <property type="match status" value="1"/>
</dbReference>
<comment type="subcellular location">
    <subcellularLocation>
        <location evidence="1">Preautophagosomal structure</location>
    </subcellularLocation>
</comment>
<dbReference type="InterPro" id="IPR015943">
    <property type="entry name" value="WD40/YVTN_repeat-like_dom_sf"/>
</dbReference>
<evidence type="ECO:0000259" key="2">
    <source>
        <dbReference type="Pfam" id="PF12490"/>
    </source>
</evidence>
<evidence type="ECO:0000259" key="3">
    <source>
        <dbReference type="Pfam" id="PF21034"/>
    </source>
</evidence>
<keyword evidence="5" id="KW-1185">Reference proteome</keyword>